<accession>A0A6N4TJH0</accession>
<evidence type="ECO:0000256" key="1">
    <source>
        <dbReference type="ARBA" id="ARBA00010457"/>
    </source>
</evidence>
<dbReference type="Gene3D" id="2.60.40.200">
    <property type="entry name" value="Superoxide dismutase, copper/zinc binding domain"/>
    <property type="match status" value="1"/>
</dbReference>
<dbReference type="GO" id="GO:0006801">
    <property type="term" value="P:superoxide metabolic process"/>
    <property type="evidence" value="ECO:0007669"/>
    <property type="project" value="InterPro"/>
</dbReference>
<dbReference type="InterPro" id="IPR001424">
    <property type="entry name" value="SOD_Cu_Zn_dom"/>
</dbReference>
<dbReference type="GO" id="GO:0005507">
    <property type="term" value="F:copper ion binding"/>
    <property type="evidence" value="ECO:0007669"/>
    <property type="project" value="InterPro"/>
</dbReference>
<evidence type="ECO:0000259" key="2">
    <source>
        <dbReference type="Pfam" id="PF00080"/>
    </source>
</evidence>
<feature type="domain" description="Superoxide dismutase copper/zinc binding" evidence="2">
    <location>
        <begin position="21"/>
        <end position="151"/>
    </location>
</feature>
<dbReference type="Proteomes" id="UP000464754">
    <property type="component" value="Chromosome"/>
</dbReference>
<sequence length="156" mass="17435">MKKRYPDAYCCIKGSMKYASVEGMVFFYETEDGILIEADVKGLPMPNRISCNQPIFGFHIHTGDVCKGTRQEPFKDVLGHFNPNDCPHPYHAGDLPPLFANKEGMAMMSVMDDRFTMHEIIGKTMIIHAGPDDFHTQPSGNSGSMIACGKIKYIKD</sequence>
<dbReference type="PANTHER" id="PTHR10003">
    <property type="entry name" value="SUPEROXIDE DISMUTASE CU-ZN -RELATED"/>
    <property type="match status" value="1"/>
</dbReference>
<evidence type="ECO:0000313" key="3">
    <source>
        <dbReference type="EMBL" id="BBK22252.1"/>
    </source>
</evidence>
<dbReference type="SUPFAM" id="SSF49329">
    <property type="entry name" value="Cu,Zn superoxide dismutase-like"/>
    <property type="match status" value="1"/>
</dbReference>
<dbReference type="Pfam" id="PF00080">
    <property type="entry name" value="Sod_Cu"/>
    <property type="match status" value="1"/>
</dbReference>
<name>A0A6N4TJH0_9FIRM</name>
<keyword evidence="4" id="KW-1185">Reference proteome</keyword>
<dbReference type="InterPro" id="IPR024134">
    <property type="entry name" value="SOD_Cu/Zn_/chaperone"/>
</dbReference>
<reference evidence="4" key="1">
    <citation type="submission" date="2019-05" db="EMBL/GenBank/DDBJ databases">
        <title>Complete genome sequencing of Absiella argi strain JCM 30884.</title>
        <authorList>
            <person name="Sakamoto M."/>
            <person name="Murakami T."/>
            <person name="Mori H."/>
        </authorList>
    </citation>
    <scope>NUCLEOTIDE SEQUENCE [LARGE SCALE GENOMIC DNA]</scope>
    <source>
        <strain evidence="4">JCM 30884</strain>
    </source>
</reference>
<organism evidence="3 4">
    <name type="scientific">Amedibacterium intestinale</name>
    <dbReference type="NCBI Taxonomy" id="2583452"/>
    <lineage>
        <taxon>Bacteria</taxon>
        <taxon>Bacillati</taxon>
        <taxon>Bacillota</taxon>
        <taxon>Erysipelotrichia</taxon>
        <taxon>Erysipelotrichales</taxon>
        <taxon>Erysipelotrichaceae</taxon>
        <taxon>Amedibacterium</taxon>
    </lineage>
</organism>
<dbReference type="RefSeq" id="WP_118277884.1">
    <property type="nucleotide sequence ID" value="NZ_AP019695.1"/>
</dbReference>
<protein>
    <submittedName>
        <fullName evidence="3">Superoxide dismutase [Cu-Zn] 2</fullName>
    </submittedName>
</protein>
<evidence type="ECO:0000313" key="4">
    <source>
        <dbReference type="Proteomes" id="UP000464754"/>
    </source>
</evidence>
<dbReference type="EMBL" id="AP019695">
    <property type="protein sequence ID" value="BBK22252.1"/>
    <property type="molecule type" value="Genomic_DNA"/>
</dbReference>
<dbReference type="AlphaFoldDB" id="A0A6N4TJH0"/>
<proteinExistence type="inferred from homology"/>
<comment type="similarity">
    <text evidence="1">Belongs to the Cu-Zn superoxide dismutase family.</text>
</comment>
<dbReference type="KEGG" id="aarg:Aargi30884_11550"/>
<gene>
    <name evidence="3" type="primary">sodC2</name>
    <name evidence="3" type="ORF">Aargi30884_11550</name>
</gene>
<dbReference type="InterPro" id="IPR036423">
    <property type="entry name" value="SOD-like_Cu/Zn_dom_sf"/>
</dbReference>